<dbReference type="InterPro" id="IPR051199">
    <property type="entry name" value="LPS_LOS_Heptosyltrfase"/>
</dbReference>
<evidence type="ECO:0000313" key="4">
    <source>
        <dbReference type="Proteomes" id="UP000000332"/>
    </source>
</evidence>
<dbReference type="InterPro" id="IPR002201">
    <property type="entry name" value="Glyco_trans_9"/>
</dbReference>
<keyword evidence="4" id="KW-1185">Reference proteome</keyword>
<organism evidence="3 4">
    <name type="scientific">Brachyspira pilosicoli (strain ATCC BAA-1826 / 95/1000)</name>
    <dbReference type="NCBI Taxonomy" id="759914"/>
    <lineage>
        <taxon>Bacteria</taxon>
        <taxon>Pseudomonadati</taxon>
        <taxon>Spirochaetota</taxon>
        <taxon>Spirochaetia</taxon>
        <taxon>Brachyspirales</taxon>
        <taxon>Brachyspiraceae</taxon>
        <taxon>Brachyspira</taxon>
    </lineage>
</organism>
<dbReference type="Gene3D" id="3.40.50.2000">
    <property type="entry name" value="Glycogen Phosphorylase B"/>
    <property type="match status" value="2"/>
</dbReference>
<dbReference type="CAZy" id="GT9">
    <property type="family name" value="Glycosyltransferase Family 9"/>
</dbReference>
<dbReference type="KEGG" id="bpo:BP951000_0003"/>
<dbReference type="Proteomes" id="UP000000332">
    <property type="component" value="Chromosome"/>
</dbReference>
<dbReference type="eggNOG" id="COG0859">
    <property type="taxonomic scope" value="Bacteria"/>
</dbReference>
<proteinExistence type="predicted"/>
<dbReference type="Pfam" id="PF01075">
    <property type="entry name" value="Glyco_transf_9"/>
    <property type="match status" value="1"/>
</dbReference>
<dbReference type="GeneID" id="56438593"/>
<dbReference type="GO" id="GO:0009244">
    <property type="term" value="P:lipopolysaccharide core region biosynthetic process"/>
    <property type="evidence" value="ECO:0007669"/>
    <property type="project" value="TreeGrafter"/>
</dbReference>
<sequence>MDKNIEKIINEIAWWIPFKNKRNYLKNELKKEIDKILEDKNKIINDKNCGFQVLSISNKKEYSKNIAIYFDSGIGDYMFFRPFLPYIRNCFKNDKLTFIGSARFLDIVLFFDKENIDEYIYFEGNDNYYYEQLEDFFENIHYDILISHYYLRMLSTDRTISLINSKEKISNYGALLNLTKRQRVNNIDVYTRFIYPDENDKFELYRNIDFFREVLNENIEINNLSIQLNEDYFNNINFNFNQKYSIIFPGSTDINRQWNPSNFSYVADHLYYKYNIISYVVGSEKEEDLAIKIIGNKKHIISICGKYQLHKLFYLFNKSRIVITNDSAGYHIAMAVSSNVIVISSGGSYTRFINYPEKYKKDKIVSTPIPDGAFNIVDIEYFYNRDFLNTITSENICSLIDEKHSEYLIKE</sequence>
<dbReference type="RefSeq" id="WP_013242967.1">
    <property type="nucleotide sequence ID" value="NC_014330.1"/>
</dbReference>
<evidence type="ECO:0000256" key="1">
    <source>
        <dbReference type="ARBA" id="ARBA00022676"/>
    </source>
</evidence>
<dbReference type="GO" id="GO:0008713">
    <property type="term" value="F:ADP-heptose-lipopolysaccharide heptosyltransferase activity"/>
    <property type="evidence" value="ECO:0007669"/>
    <property type="project" value="TreeGrafter"/>
</dbReference>
<evidence type="ECO:0000256" key="2">
    <source>
        <dbReference type="ARBA" id="ARBA00022679"/>
    </source>
</evidence>
<accession>D8IFW5</accession>
<dbReference type="PANTHER" id="PTHR30160">
    <property type="entry name" value="TETRAACYLDISACCHARIDE 4'-KINASE-RELATED"/>
    <property type="match status" value="1"/>
</dbReference>
<name>D8IFW5_BRAP9</name>
<dbReference type="InParanoid" id="D8IFW5"/>
<dbReference type="AlphaFoldDB" id="D8IFW5"/>
<dbReference type="PANTHER" id="PTHR30160:SF1">
    <property type="entry name" value="LIPOPOLYSACCHARIDE 1,2-N-ACETYLGLUCOSAMINETRANSFERASE-RELATED"/>
    <property type="match status" value="1"/>
</dbReference>
<protein>
    <submittedName>
        <fullName evidence="3">Glycosyl transferase, family 9</fullName>
    </submittedName>
</protein>
<dbReference type="STRING" id="759914.BP951000_0003"/>
<dbReference type="HOGENOM" id="CLU_668458_0_0_12"/>
<reference evidence="3 4" key="1">
    <citation type="journal article" date="2010" name="PLoS ONE">
        <title>The complete genome sequence of the pathogenic intestinal spirochete Brachyspira pilosicoli and comparison with other Brachyspira genomes.</title>
        <authorList>
            <person name="Wanchanthuek P."/>
            <person name="Bellgard M.I."/>
            <person name="La T."/>
            <person name="Ryan K."/>
            <person name="Moolhuijzen P."/>
            <person name="Chapman B."/>
            <person name="Black M."/>
            <person name="Schibeci D."/>
            <person name="Hunter A."/>
            <person name="Barrero R."/>
            <person name="Phillips N.D."/>
            <person name="Hampson D.J."/>
        </authorList>
    </citation>
    <scope>NUCLEOTIDE SEQUENCE [LARGE SCALE GENOMIC DNA]</scope>
    <source>
        <strain evidence="4">ATCC BAA-1826 / 95/1000</strain>
    </source>
</reference>
<dbReference type="SUPFAM" id="SSF53756">
    <property type="entry name" value="UDP-Glycosyltransferase/glycogen phosphorylase"/>
    <property type="match status" value="1"/>
</dbReference>
<keyword evidence="1" id="KW-0328">Glycosyltransferase</keyword>
<gene>
    <name evidence="3" type="ordered locus">BP951000_0003</name>
</gene>
<keyword evidence="2 3" id="KW-0808">Transferase</keyword>
<dbReference type="GO" id="GO:0005829">
    <property type="term" value="C:cytosol"/>
    <property type="evidence" value="ECO:0007669"/>
    <property type="project" value="TreeGrafter"/>
</dbReference>
<dbReference type="EMBL" id="CP002025">
    <property type="protein sequence ID" value="ADK30012.1"/>
    <property type="molecule type" value="Genomic_DNA"/>
</dbReference>
<evidence type="ECO:0000313" key="3">
    <source>
        <dbReference type="EMBL" id="ADK30012.1"/>
    </source>
</evidence>